<accession>A0ACA9MZP4</accession>
<evidence type="ECO:0000313" key="1">
    <source>
        <dbReference type="EMBL" id="CAG8624781.1"/>
    </source>
</evidence>
<organism evidence="1 2">
    <name type="scientific">Cetraspora pellucida</name>
    <dbReference type="NCBI Taxonomy" id="1433469"/>
    <lineage>
        <taxon>Eukaryota</taxon>
        <taxon>Fungi</taxon>
        <taxon>Fungi incertae sedis</taxon>
        <taxon>Mucoromycota</taxon>
        <taxon>Glomeromycotina</taxon>
        <taxon>Glomeromycetes</taxon>
        <taxon>Diversisporales</taxon>
        <taxon>Gigasporaceae</taxon>
        <taxon>Cetraspora</taxon>
    </lineage>
</organism>
<proteinExistence type="predicted"/>
<keyword evidence="2" id="KW-1185">Reference proteome</keyword>
<comment type="caution">
    <text evidence="1">The sequence shown here is derived from an EMBL/GenBank/DDBJ whole genome shotgun (WGS) entry which is preliminary data.</text>
</comment>
<name>A0ACA9MZP4_9GLOM</name>
<gene>
    <name evidence="1" type="ORF">SPELUC_LOCUS8004</name>
</gene>
<protein>
    <submittedName>
        <fullName evidence="1">5386_t:CDS:1</fullName>
    </submittedName>
</protein>
<evidence type="ECO:0000313" key="2">
    <source>
        <dbReference type="Proteomes" id="UP000789366"/>
    </source>
</evidence>
<sequence length="82" mass="10256">KMKSSEIDQIYLDELNSLKKAKKESLSIAQGHLEIEHEKLRWEKKKFEKEQEWKFKLEMERMEKEFSYKLKIREFELKYQDK</sequence>
<dbReference type="Proteomes" id="UP000789366">
    <property type="component" value="Unassembled WGS sequence"/>
</dbReference>
<feature type="non-terminal residue" evidence="1">
    <location>
        <position position="1"/>
    </location>
</feature>
<dbReference type="EMBL" id="CAJVPW010011337">
    <property type="protein sequence ID" value="CAG8624781.1"/>
    <property type="molecule type" value="Genomic_DNA"/>
</dbReference>
<reference evidence="1" key="1">
    <citation type="submission" date="2021-06" db="EMBL/GenBank/DDBJ databases">
        <authorList>
            <person name="Kallberg Y."/>
            <person name="Tangrot J."/>
            <person name="Rosling A."/>
        </authorList>
    </citation>
    <scope>NUCLEOTIDE SEQUENCE</scope>
    <source>
        <strain evidence="1">28 12/20/2015</strain>
    </source>
</reference>